<accession>A0A0E3LB02</accession>
<dbReference type="SUPFAM" id="SSF46785">
    <property type="entry name" value="Winged helix' DNA-binding domain"/>
    <property type="match status" value="1"/>
</dbReference>
<feature type="domain" description="Methanogenesis regulatory protein FilR1 middle" evidence="1">
    <location>
        <begin position="125"/>
        <end position="252"/>
    </location>
</feature>
<proteinExistence type="predicted"/>
<evidence type="ECO:0000313" key="2">
    <source>
        <dbReference type="EMBL" id="AKB32916.1"/>
    </source>
</evidence>
<name>A0A0E3LB02_9EURY</name>
<dbReference type="RefSeq" id="WP_048172566.1">
    <property type="nucleotide sequence ID" value="NZ_CP009507.1"/>
</dbReference>
<dbReference type="PATRIC" id="fig|1434119.4.peg.2903"/>
<dbReference type="PIRSF" id="PIRSF006692">
    <property type="entry name" value="TF_HTH_AF0396_prd"/>
    <property type="match status" value="1"/>
</dbReference>
<gene>
    <name evidence="2" type="ORF">MSSIH_2226</name>
</gene>
<dbReference type="KEGG" id="msz:MSSIH_2226"/>
<dbReference type="HOGENOM" id="CLU_062767_1_1_2"/>
<dbReference type="InterPro" id="IPR036390">
    <property type="entry name" value="WH_DNA-bd_sf"/>
</dbReference>
<sequence length="265" mass="30629">MKLELIELIFLSDKRKQLLLFLKSGPKNMDEITEALQAASTSILPQIKKLKDMSLVVQVDKIYTLSPIGKVLVEKMQPLISTIELFEDNFDYWSEKDLQGIPPSFRVRLGELGKCKLIQPDLDRMFELDPEVVEKLSKSSSIFESLAYFNQPLIALCQELAKKGTEFTFLMSEPVLERYSTDYTEDFRLMMSLDNVEFYRYSGEMKIANLAVSEKFFLISLFPKNQRHFDRENLVSYEPSAIQLGTELFNKLLLDSTLVTEIPHK</sequence>
<dbReference type="GeneID" id="24861079"/>
<dbReference type="CDD" id="cd00090">
    <property type="entry name" value="HTH_ARSR"/>
    <property type="match status" value="1"/>
</dbReference>
<evidence type="ECO:0000313" key="3">
    <source>
        <dbReference type="Proteomes" id="UP000033092"/>
    </source>
</evidence>
<dbReference type="InterPro" id="IPR013561">
    <property type="entry name" value="FilR1_middle_dom"/>
</dbReference>
<dbReference type="EMBL" id="CP009507">
    <property type="protein sequence ID" value="AKB32916.1"/>
    <property type="molecule type" value="Genomic_DNA"/>
</dbReference>
<organism evidence="2 3">
    <name type="scientific">Methanosarcina siciliae HI350</name>
    <dbReference type="NCBI Taxonomy" id="1434119"/>
    <lineage>
        <taxon>Archaea</taxon>
        <taxon>Methanobacteriati</taxon>
        <taxon>Methanobacteriota</taxon>
        <taxon>Stenosarchaea group</taxon>
        <taxon>Methanomicrobia</taxon>
        <taxon>Methanosarcinales</taxon>
        <taxon>Methanosarcinaceae</taxon>
        <taxon>Methanosarcina</taxon>
    </lineage>
</organism>
<protein>
    <submittedName>
        <fullName evidence="2">Transcriptional regulator, ArsR family</fullName>
    </submittedName>
</protein>
<dbReference type="GeneID" id="41606313"/>
<dbReference type="InterPro" id="IPR011991">
    <property type="entry name" value="ArsR-like_HTH"/>
</dbReference>
<reference evidence="2 3" key="1">
    <citation type="submission" date="2014-07" db="EMBL/GenBank/DDBJ databases">
        <title>Methanogenic archaea and the global carbon cycle.</title>
        <authorList>
            <person name="Henriksen J.R."/>
            <person name="Luke J."/>
            <person name="Reinhart S."/>
            <person name="Benedict M.N."/>
            <person name="Youngblut N.D."/>
            <person name="Metcalf M.E."/>
            <person name="Whitaker R.J."/>
            <person name="Metcalf W.W."/>
        </authorList>
    </citation>
    <scope>NUCLEOTIDE SEQUENCE [LARGE SCALE GENOMIC DNA]</scope>
    <source>
        <strain evidence="2 3">HI350</strain>
    </source>
</reference>
<dbReference type="Pfam" id="PF08350">
    <property type="entry name" value="FilR1_middle"/>
    <property type="match status" value="1"/>
</dbReference>
<dbReference type="Proteomes" id="UP000033092">
    <property type="component" value="Chromosome"/>
</dbReference>
<dbReference type="InterPro" id="IPR016490">
    <property type="entry name" value="Tscrpt_reg_HTH_AF0396-typ3"/>
</dbReference>
<evidence type="ECO:0000259" key="1">
    <source>
        <dbReference type="Pfam" id="PF08350"/>
    </source>
</evidence>
<dbReference type="AlphaFoldDB" id="A0A0E3LB02"/>